<evidence type="ECO:0000256" key="1">
    <source>
        <dbReference type="SAM" id="MobiDB-lite"/>
    </source>
</evidence>
<feature type="region of interest" description="Disordered" evidence="1">
    <location>
        <begin position="1"/>
        <end position="37"/>
    </location>
</feature>
<dbReference type="VEuPathDB" id="VectorBase:AFAF007116"/>
<dbReference type="Proteomes" id="UP000075886">
    <property type="component" value="Unassembled WGS sequence"/>
</dbReference>
<sequence>MEQLQNGDAQGNCGQTEFSRPGRGKTPAGPIFDTRDQDLPAITTDHPRAPGFDPVFSMLTDMSPSAGAQFYSTQIPAMGMNITNIATHMQKPTKVRPAGSQRPSHGSLEMDSDLGKILIAFPRDANTGKPSLAYYARAVFVFLHRANDLLRDVLAGGKIVHGRRMDS</sequence>
<feature type="compositionally biased region" description="Polar residues" evidence="1">
    <location>
        <begin position="1"/>
        <end position="18"/>
    </location>
</feature>
<name>A0A182QBY0_9DIPT</name>
<dbReference type="AlphaFoldDB" id="A0A182QBY0"/>
<protein>
    <submittedName>
        <fullName evidence="2">Uncharacterized protein</fullName>
    </submittedName>
</protein>
<dbReference type="EMBL" id="AXCN02001331">
    <property type="status" value="NOT_ANNOTATED_CDS"/>
    <property type="molecule type" value="Genomic_DNA"/>
</dbReference>
<accession>A0A182QBY0</accession>
<reference evidence="3" key="1">
    <citation type="submission" date="2014-01" db="EMBL/GenBank/DDBJ databases">
        <title>The Genome Sequence of Anopheles farauti FAR1 (V2).</title>
        <authorList>
            <consortium name="The Broad Institute Genomics Platform"/>
            <person name="Neafsey D.E."/>
            <person name="Besansky N."/>
            <person name="Howell P."/>
            <person name="Walton C."/>
            <person name="Young S.K."/>
            <person name="Zeng Q."/>
            <person name="Gargeya S."/>
            <person name="Fitzgerald M."/>
            <person name="Haas B."/>
            <person name="Abouelleil A."/>
            <person name="Allen A.W."/>
            <person name="Alvarado L."/>
            <person name="Arachchi H.M."/>
            <person name="Berlin A.M."/>
            <person name="Chapman S.B."/>
            <person name="Gainer-Dewar J."/>
            <person name="Goldberg J."/>
            <person name="Griggs A."/>
            <person name="Gujja S."/>
            <person name="Hansen M."/>
            <person name="Howarth C."/>
            <person name="Imamovic A."/>
            <person name="Ireland A."/>
            <person name="Larimer J."/>
            <person name="McCowan C."/>
            <person name="Murphy C."/>
            <person name="Pearson M."/>
            <person name="Poon T.W."/>
            <person name="Priest M."/>
            <person name="Roberts A."/>
            <person name="Saif S."/>
            <person name="Shea T."/>
            <person name="Sisk P."/>
            <person name="Sykes S."/>
            <person name="Wortman J."/>
            <person name="Nusbaum C."/>
            <person name="Birren B."/>
        </authorList>
    </citation>
    <scope>NUCLEOTIDE SEQUENCE [LARGE SCALE GENOMIC DNA]</scope>
    <source>
        <strain evidence="3">FAR1</strain>
    </source>
</reference>
<keyword evidence="3" id="KW-1185">Reference proteome</keyword>
<reference evidence="2" key="2">
    <citation type="submission" date="2020-05" db="UniProtKB">
        <authorList>
            <consortium name="EnsemblMetazoa"/>
        </authorList>
    </citation>
    <scope>IDENTIFICATION</scope>
    <source>
        <strain evidence="2">FAR1</strain>
    </source>
</reference>
<proteinExistence type="predicted"/>
<evidence type="ECO:0000313" key="2">
    <source>
        <dbReference type="EnsemblMetazoa" id="AFAF007116-PA"/>
    </source>
</evidence>
<organism evidence="2 3">
    <name type="scientific">Anopheles farauti</name>
    <dbReference type="NCBI Taxonomy" id="69004"/>
    <lineage>
        <taxon>Eukaryota</taxon>
        <taxon>Metazoa</taxon>
        <taxon>Ecdysozoa</taxon>
        <taxon>Arthropoda</taxon>
        <taxon>Hexapoda</taxon>
        <taxon>Insecta</taxon>
        <taxon>Pterygota</taxon>
        <taxon>Neoptera</taxon>
        <taxon>Endopterygota</taxon>
        <taxon>Diptera</taxon>
        <taxon>Nematocera</taxon>
        <taxon>Culicoidea</taxon>
        <taxon>Culicidae</taxon>
        <taxon>Anophelinae</taxon>
        <taxon>Anopheles</taxon>
    </lineage>
</organism>
<dbReference type="EnsemblMetazoa" id="AFAF007116-RA">
    <property type="protein sequence ID" value="AFAF007116-PA"/>
    <property type="gene ID" value="AFAF007116"/>
</dbReference>
<dbReference type="STRING" id="69004.A0A182QBY0"/>
<evidence type="ECO:0000313" key="3">
    <source>
        <dbReference type="Proteomes" id="UP000075886"/>
    </source>
</evidence>